<dbReference type="SUPFAM" id="SSF56112">
    <property type="entry name" value="Protein kinase-like (PK-like)"/>
    <property type="match status" value="2"/>
</dbReference>
<reference evidence="8 9" key="1">
    <citation type="submission" date="2019-08" db="EMBL/GenBank/DDBJ databases">
        <title>Complete genome sequence of Candidatus Uab amorphum.</title>
        <authorList>
            <person name="Shiratori T."/>
            <person name="Suzuki S."/>
            <person name="Kakizawa Y."/>
            <person name="Ishida K."/>
        </authorList>
    </citation>
    <scope>NUCLEOTIDE SEQUENCE [LARGE SCALE GENOMIC DNA]</scope>
    <source>
        <strain evidence="8 9">SRT547</strain>
    </source>
</reference>
<evidence type="ECO:0000256" key="1">
    <source>
        <dbReference type="ARBA" id="ARBA00022679"/>
    </source>
</evidence>
<dbReference type="InterPro" id="IPR011009">
    <property type="entry name" value="Kinase-like_dom_sf"/>
</dbReference>
<protein>
    <submittedName>
        <fullName evidence="8">Serine/threonine protein kinase</fullName>
    </submittedName>
</protein>
<dbReference type="AlphaFoldDB" id="A0A5S9F140"/>
<dbReference type="Gene3D" id="1.10.510.10">
    <property type="entry name" value="Transferase(Phosphotransferase) domain 1"/>
    <property type="match status" value="3"/>
</dbReference>
<dbReference type="GO" id="GO:0005829">
    <property type="term" value="C:cytosol"/>
    <property type="evidence" value="ECO:0007669"/>
    <property type="project" value="TreeGrafter"/>
</dbReference>
<accession>A0A5S9F140</accession>
<gene>
    <name evidence="8" type="ORF">UABAM_00550</name>
</gene>
<dbReference type="Pfam" id="PF00069">
    <property type="entry name" value="Pkinase"/>
    <property type="match status" value="3"/>
</dbReference>
<dbReference type="Proteomes" id="UP000326354">
    <property type="component" value="Chromosome"/>
</dbReference>
<evidence type="ECO:0000256" key="5">
    <source>
        <dbReference type="SAM" id="Coils"/>
    </source>
</evidence>
<keyword evidence="8" id="KW-0723">Serine/threonine-protein kinase</keyword>
<keyword evidence="2" id="KW-0547">Nucleotide-binding</keyword>
<dbReference type="GO" id="GO:0000407">
    <property type="term" value="C:phagophore assembly site"/>
    <property type="evidence" value="ECO:0007669"/>
    <property type="project" value="TreeGrafter"/>
</dbReference>
<dbReference type="PANTHER" id="PTHR24348">
    <property type="entry name" value="SERINE/THREONINE-PROTEIN KINASE UNC-51-RELATED"/>
    <property type="match status" value="1"/>
</dbReference>
<dbReference type="PROSITE" id="PS00108">
    <property type="entry name" value="PROTEIN_KINASE_ST"/>
    <property type="match status" value="1"/>
</dbReference>
<name>A0A5S9F140_UABAM</name>
<dbReference type="InterPro" id="IPR000719">
    <property type="entry name" value="Prot_kinase_dom"/>
</dbReference>
<dbReference type="OrthoDB" id="9813021at2"/>
<dbReference type="GO" id="GO:0005524">
    <property type="term" value="F:ATP binding"/>
    <property type="evidence" value="ECO:0007669"/>
    <property type="project" value="UniProtKB-KW"/>
</dbReference>
<dbReference type="PROSITE" id="PS50011">
    <property type="entry name" value="PROTEIN_KINASE_DOM"/>
    <property type="match status" value="2"/>
</dbReference>
<sequence length="1089" mass="125960">MDNFSIAKQFPQWNFHEQIGDNYLLTTYIAENSKHGKCVLKLFSKTLLRDSEQTKTFFEQLDTTIRISHINLAKVHQTSISEEGTYLFREFLEGESLESQLQKRTFTPIEATQMILDIAQGIFSGYPFGIVYNNIKPSNIIVDDAGVAKLCDYCLPAIELAYLSPEQIKKQEVSSKSDVYSLNIIYYEMVRKRFLFHGKTIKDIIELQSRTAIPPQLKNFKNWPKGLPTSIRDIICKNLNRDPQERDTPFHFVKQLNGILKSLKVPRRNTIKIQKQTVTRRVKRPSTDKNVWGEVGLENNVESQVLADESVTDAENIVFSEEKLEKYIQEEIDSALTKFRTDKNEILPCLKFYFPKKYEETIVGYLLDLFHEECWLIKDTDKMSYLEIEIDLEKGCIQKHYYKFENILETAISKAYEAYDGKDEDEDEDENDNNEDKSQENNEPTKGNHDKTIDSEDLYKTIDVDSNEFVLPEVNEDISVSEKDGVTKIVTEKGSVEIDSKDLSGSLDGYDLEGEHIETLNDITVDSLTSVKNSIKSLSFTRQSLMVSRQLIGKKVQITVDFDNRHEATAWVKFVRKYKLYKGKQFIVEDEDVDVEVEPETERQTFTIFIDRLKAYEKVSEHIDRIKEFFEGDYEISEMDRGGMGAILKLISKHDSTILSLRPENYWARYKFAEYLKSLRNLKGEEVFYAELPKGTEFVIKVGFEGYEESLIQEAKILTSLAENENICNTIIGCVQQGRLFARDEKEDQEKIGYYLMLEYAHQGNLEQIYKSCPDNRLSPSIAFAIMYGMIQSLKILSDKGIIHRDIKPQNILLDNNGIPKLTDFGLAITTNQASSKLTDDRKRLLRIVDEKFCKISIQREHMQTILQNLIRTQENSEAIDLVLQEKIEILSEAIEKLKKQEEHRAEELKERYRPISAEENALKGRFAGSLYYAAPEQFTTDVVLTTACDMYQLGMVIFTMLTGKKPVSGRNTFDIMSKILDPNKPRVKDHIESSPIVDILSELIEKMIQHQPQDRIGVEDVRKTMSEVLFGYALELKKEPIFTPKLKLNEKQQERWDKKVEYAKKLHKTCIDAIFSTVFQDRGLPELQ</sequence>
<dbReference type="PANTHER" id="PTHR24348:SF22">
    <property type="entry name" value="NON-SPECIFIC SERINE_THREONINE PROTEIN KINASE"/>
    <property type="match status" value="1"/>
</dbReference>
<evidence type="ECO:0000259" key="7">
    <source>
        <dbReference type="PROSITE" id="PS50011"/>
    </source>
</evidence>
<keyword evidence="1" id="KW-0808">Transferase</keyword>
<dbReference type="GO" id="GO:0005776">
    <property type="term" value="C:autophagosome"/>
    <property type="evidence" value="ECO:0007669"/>
    <property type="project" value="TreeGrafter"/>
</dbReference>
<keyword evidence="9" id="KW-1185">Reference proteome</keyword>
<feature type="domain" description="Protein kinase" evidence="7">
    <location>
        <begin position="13"/>
        <end position="260"/>
    </location>
</feature>
<evidence type="ECO:0000313" key="9">
    <source>
        <dbReference type="Proteomes" id="UP000326354"/>
    </source>
</evidence>
<dbReference type="KEGG" id="uam:UABAM_00550"/>
<feature type="domain" description="Protein kinase" evidence="7">
    <location>
        <begin position="633"/>
        <end position="1031"/>
    </location>
</feature>
<evidence type="ECO:0000256" key="3">
    <source>
        <dbReference type="ARBA" id="ARBA00022777"/>
    </source>
</evidence>
<evidence type="ECO:0000256" key="2">
    <source>
        <dbReference type="ARBA" id="ARBA00022741"/>
    </source>
</evidence>
<feature type="region of interest" description="Disordered" evidence="6">
    <location>
        <begin position="420"/>
        <end position="454"/>
    </location>
</feature>
<feature type="coiled-coil region" evidence="5">
    <location>
        <begin position="881"/>
        <end position="912"/>
    </location>
</feature>
<dbReference type="GO" id="GO:0004674">
    <property type="term" value="F:protein serine/threonine kinase activity"/>
    <property type="evidence" value="ECO:0007669"/>
    <property type="project" value="UniProtKB-KW"/>
</dbReference>
<keyword evidence="5" id="KW-0175">Coiled coil</keyword>
<keyword evidence="3 8" id="KW-0418">Kinase</keyword>
<proteinExistence type="predicted"/>
<keyword evidence="4" id="KW-0067">ATP-binding</keyword>
<dbReference type="EMBL" id="AP019860">
    <property type="protein sequence ID" value="BBM82207.1"/>
    <property type="molecule type" value="Genomic_DNA"/>
</dbReference>
<organism evidence="8 9">
    <name type="scientific">Uabimicrobium amorphum</name>
    <dbReference type="NCBI Taxonomy" id="2596890"/>
    <lineage>
        <taxon>Bacteria</taxon>
        <taxon>Pseudomonadati</taxon>
        <taxon>Planctomycetota</taxon>
        <taxon>Candidatus Uabimicrobiia</taxon>
        <taxon>Candidatus Uabimicrobiales</taxon>
        <taxon>Candidatus Uabimicrobiaceae</taxon>
        <taxon>Candidatus Uabimicrobium</taxon>
    </lineage>
</organism>
<dbReference type="GO" id="GO:0016020">
    <property type="term" value="C:membrane"/>
    <property type="evidence" value="ECO:0007669"/>
    <property type="project" value="TreeGrafter"/>
</dbReference>
<evidence type="ECO:0000313" key="8">
    <source>
        <dbReference type="EMBL" id="BBM82207.1"/>
    </source>
</evidence>
<dbReference type="RefSeq" id="WP_151966459.1">
    <property type="nucleotide sequence ID" value="NZ_AP019860.1"/>
</dbReference>
<dbReference type="Gene3D" id="3.30.200.20">
    <property type="entry name" value="Phosphorylase Kinase, domain 1"/>
    <property type="match status" value="1"/>
</dbReference>
<evidence type="ECO:0000256" key="4">
    <source>
        <dbReference type="ARBA" id="ARBA00022840"/>
    </source>
</evidence>
<dbReference type="SMART" id="SM00220">
    <property type="entry name" value="S_TKc"/>
    <property type="match status" value="2"/>
</dbReference>
<feature type="compositionally biased region" description="Acidic residues" evidence="6">
    <location>
        <begin position="422"/>
        <end position="433"/>
    </location>
</feature>
<dbReference type="InterPro" id="IPR045269">
    <property type="entry name" value="Atg1-like"/>
</dbReference>
<evidence type="ECO:0000256" key="6">
    <source>
        <dbReference type="SAM" id="MobiDB-lite"/>
    </source>
</evidence>
<dbReference type="InterPro" id="IPR008271">
    <property type="entry name" value="Ser/Thr_kinase_AS"/>
</dbReference>